<dbReference type="STRING" id="690307.A0A1L9WSU8"/>
<dbReference type="GeneID" id="30976466"/>
<accession>A0A1L9WSU8</accession>
<dbReference type="OMA" id="CPPTHVD"/>
<evidence type="ECO:0000313" key="4">
    <source>
        <dbReference type="Proteomes" id="UP000184546"/>
    </source>
</evidence>
<dbReference type="EMBL" id="KV878978">
    <property type="protein sequence ID" value="OJJ99339.1"/>
    <property type="molecule type" value="Genomic_DNA"/>
</dbReference>
<gene>
    <name evidence="3" type="ORF">ASPACDRAFT_52732</name>
</gene>
<reference evidence="4" key="1">
    <citation type="journal article" date="2017" name="Genome Biol.">
        <title>Comparative genomics reveals high biological diversity and specific adaptations in the industrially and medically important fungal genus Aspergillus.</title>
        <authorList>
            <person name="de Vries R.P."/>
            <person name="Riley R."/>
            <person name="Wiebenga A."/>
            <person name="Aguilar-Osorio G."/>
            <person name="Amillis S."/>
            <person name="Uchima C.A."/>
            <person name="Anderluh G."/>
            <person name="Asadollahi M."/>
            <person name="Askin M."/>
            <person name="Barry K."/>
            <person name="Battaglia E."/>
            <person name="Bayram O."/>
            <person name="Benocci T."/>
            <person name="Braus-Stromeyer S.A."/>
            <person name="Caldana C."/>
            <person name="Canovas D."/>
            <person name="Cerqueira G.C."/>
            <person name="Chen F."/>
            <person name="Chen W."/>
            <person name="Choi C."/>
            <person name="Clum A."/>
            <person name="Dos Santos R.A."/>
            <person name="Damasio A.R."/>
            <person name="Diallinas G."/>
            <person name="Emri T."/>
            <person name="Fekete E."/>
            <person name="Flipphi M."/>
            <person name="Freyberg S."/>
            <person name="Gallo A."/>
            <person name="Gournas C."/>
            <person name="Habgood R."/>
            <person name="Hainaut M."/>
            <person name="Harispe M.L."/>
            <person name="Henrissat B."/>
            <person name="Hilden K.S."/>
            <person name="Hope R."/>
            <person name="Hossain A."/>
            <person name="Karabika E."/>
            <person name="Karaffa L."/>
            <person name="Karanyi Z."/>
            <person name="Krasevec N."/>
            <person name="Kuo A."/>
            <person name="Kusch H."/>
            <person name="LaButti K."/>
            <person name="Lagendijk E.L."/>
            <person name="Lapidus A."/>
            <person name="Levasseur A."/>
            <person name="Lindquist E."/>
            <person name="Lipzen A."/>
            <person name="Logrieco A.F."/>
            <person name="MacCabe A."/>
            <person name="Maekelae M.R."/>
            <person name="Malavazi I."/>
            <person name="Melin P."/>
            <person name="Meyer V."/>
            <person name="Mielnichuk N."/>
            <person name="Miskei M."/>
            <person name="Molnar A.P."/>
            <person name="Mule G."/>
            <person name="Ngan C.Y."/>
            <person name="Orejas M."/>
            <person name="Orosz E."/>
            <person name="Ouedraogo J.P."/>
            <person name="Overkamp K.M."/>
            <person name="Park H.-S."/>
            <person name="Perrone G."/>
            <person name="Piumi F."/>
            <person name="Punt P.J."/>
            <person name="Ram A.F."/>
            <person name="Ramon A."/>
            <person name="Rauscher S."/>
            <person name="Record E."/>
            <person name="Riano-Pachon D.M."/>
            <person name="Robert V."/>
            <person name="Roehrig J."/>
            <person name="Ruller R."/>
            <person name="Salamov A."/>
            <person name="Salih N.S."/>
            <person name="Samson R.A."/>
            <person name="Sandor E."/>
            <person name="Sanguinetti M."/>
            <person name="Schuetze T."/>
            <person name="Sepcic K."/>
            <person name="Shelest E."/>
            <person name="Sherlock G."/>
            <person name="Sophianopoulou V."/>
            <person name="Squina F.M."/>
            <person name="Sun H."/>
            <person name="Susca A."/>
            <person name="Todd R.B."/>
            <person name="Tsang A."/>
            <person name="Unkles S.E."/>
            <person name="van de Wiele N."/>
            <person name="van Rossen-Uffink D."/>
            <person name="Oliveira J.V."/>
            <person name="Vesth T.C."/>
            <person name="Visser J."/>
            <person name="Yu J.-H."/>
            <person name="Zhou M."/>
            <person name="Andersen M.R."/>
            <person name="Archer D.B."/>
            <person name="Baker S.E."/>
            <person name="Benoit I."/>
            <person name="Brakhage A.A."/>
            <person name="Braus G.H."/>
            <person name="Fischer R."/>
            <person name="Frisvad J.C."/>
            <person name="Goldman G.H."/>
            <person name="Houbraken J."/>
            <person name="Oakley B."/>
            <person name="Pocsi I."/>
            <person name="Scazzocchio C."/>
            <person name="Seiboth B."/>
            <person name="vanKuyk P.A."/>
            <person name="Wortman J."/>
            <person name="Dyer P.S."/>
            <person name="Grigoriev I.V."/>
        </authorList>
    </citation>
    <scope>NUCLEOTIDE SEQUENCE [LARGE SCALE GENOMIC DNA]</scope>
    <source>
        <strain evidence="4">ATCC 16872 / CBS 172.66 / WB 5094</strain>
    </source>
</reference>
<dbReference type="InterPro" id="IPR024983">
    <property type="entry name" value="CHAT_dom"/>
</dbReference>
<sequence length="1166" mass="129150">MACSSKYPGLQSHGQRADKITVPPPEHSSDSNEWTTLYIVSAPLPPSISAVQFKITSHDQGWCSDPDNGSWSWFDASILGSWHEDQPPAFEDLSDPIYLKSSPHDFGQMLQDRGFYFKDIPGRKDEDNMRSPGVTRCVVKNKIQTGWQNHTVTWRLEDGGENAEFLSLLEEGDRLVVWARAKFRGWLNVVKEVEILISTERVQDFAQPVQSPPIDQLNVVEPSGSQARNDDSLPGIGLPSVEAPKLDLARLQQYVSGLDFQESPHARQVFSRYEKSLATMPMNHPERPGLLGKMGVFLFKRYKYSKDPTDLGKAIAYLQLATLLQPEDPVCSYMYGRSLIARLGFGGSFSDIDIAINHLERALEIGLTDKAMQKETLEILIVGYKVRISYSNTEADLRRAYELMERLDVGTEHGSYKQFEQQELQYLLTRHQRAPAEARGARDGLLSAKTDIQRDELGEQEHIDTAISAAEAALSGLSQSDRSYKALLLGLSTQYMKRYLQAGHSDDLERGISRAEKAVALMEPHDLLGRLSAHFNLSGLLSARWERNRNIADLHAADSHIRIAIGNLPANIFSTAKVAMLLSASHILAFHHEATGDISKLESGIAMLEDINRDGLNLVDRPARSAYLTLLTGLYENLYYATKNLQHLDRAITLLDDEGLHSATIGGSLDPGVYAQYGRLLLQRFRQTRNGSDFQVGSKHLAAVCVSADVLPISRVQIARTLIHFLNHTENWNLAAMAAELALPTLSRLNAHDLQREDQIFINRQISGLASEACVAFCKLNLVGNAVRKLEYARGFVVGHLIDSPSDLSSLKSTHPALAEEYEALRSRTFNHITASLNQSTSQTSHRYDDLKELRECEDKIREITGFEDFPQTLSKQVLGDLLREGPIIIVNATCVSTDAIIMTIPRGWVLHLPEMGSKAPPEFVRRLLSHENFRCTTGDSNKRDMEPELSPEDFTHEWLSWLWFTCVKPCLDGLGAQGELSLEEPRSRVWWIGAGAASGLPFHAAGDYRNGGHTDGQSCLDRVIPSYIPSLRALKNARSRAAQVLPLQQATSSLLVVTMPETPGHGALASVRREAQGIIRAAEPSLRVTELPGPSTADVLAQLGNSDIVHFACHGYSDPSNPTSSHLVLQKQGVSGMGMVPDTLEVSALLDTQTISASFRTDVTV</sequence>
<feature type="domain" description="CHAT" evidence="2">
    <location>
        <begin position="960"/>
        <end position="1134"/>
    </location>
</feature>
<dbReference type="OrthoDB" id="9991317at2759"/>
<dbReference type="Proteomes" id="UP000184546">
    <property type="component" value="Unassembled WGS sequence"/>
</dbReference>
<evidence type="ECO:0000313" key="3">
    <source>
        <dbReference type="EMBL" id="OJJ99339.1"/>
    </source>
</evidence>
<name>A0A1L9WSU8_ASPA1</name>
<evidence type="ECO:0000259" key="2">
    <source>
        <dbReference type="Pfam" id="PF12770"/>
    </source>
</evidence>
<feature type="region of interest" description="Disordered" evidence="1">
    <location>
        <begin position="1"/>
        <end position="31"/>
    </location>
</feature>
<keyword evidence="4" id="KW-1185">Reference proteome</keyword>
<dbReference type="RefSeq" id="XP_020055679.1">
    <property type="nucleotide sequence ID" value="XM_020202652.1"/>
</dbReference>
<organism evidence="3 4">
    <name type="scientific">Aspergillus aculeatus (strain ATCC 16872 / CBS 172.66 / WB 5094)</name>
    <dbReference type="NCBI Taxonomy" id="690307"/>
    <lineage>
        <taxon>Eukaryota</taxon>
        <taxon>Fungi</taxon>
        <taxon>Dikarya</taxon>
        <taxon>Ascomycota</taxon>
        <taxon>Pezizomycotina</taxon>
        <taxon>Eurotiomycetes</taxon>
        <taxon>Eurotiomycetidae</taxon>
        <taxon>Eurotiales</taxon>
        <taxon>Aspergillaceae</taxon>
        <taxon>Aspergillus</taxon>
        <taxon>Aspergillus subgen. Circumdati</taxon>
    </lineage>
</organism>
<protein>
    <recommendedName>
        <fullName evidence="2">CHAT domain-containing protein</fullName>
    </recommendedName>
</protein>
<dbReference type="Pfam" id="PF12770">
    <property type="entry name" value="CHAT"/>
    <property type="match status" value="1"/>
</dbReference>
<proteinExistence type="predicted"/>
<dbReference type="VEuPathDB" id="FungiDB:ASPACDRAFT_52732"/>
<evidence type="ECO:0000256" key="1">
    <source>
        <dbReference type="SAM" id="MobiDB-lite"/>
    </source>
</evidence>
<dbReference type="AlphaFoldDB" id="A0A1L9WSU8"/>